<dbReference type="CDD" id="cd22829">
    <property type="entry name" value="Gal_Rha_Lectin_EVA1_EVA1C_rpt2"/>
    <property type="match status" value="1"/>
</dbReference>
<evidence type="ECO:0000256" key="2">
    <source>
        <dbReference type="SAM" id="Phobius"/>
    </source>
</evidence>
<dbReference type="PROSITE" id="PS50228">
    <property type="entry name" value="SUEL_LECTIN"/>
    <property type="match status" value="1"/>
</dbReference>
<keyword evidence="5" id="KW-1185">Reference proteome</keyword>
<evidence type="ECO:0000313" key="5">
    <source>
        <dbReference type="Proteomes" id="UP000694920"/>
    </source>
</evidence>
<proteinExistence type="predicted"/>
<keyword evidence="3" id="KW-0732">Signal</keyword>
<feature type="domain" description="SUEL-type lectin" evidence="4">
    <location>
        <begin position="161"/>
        <end position="258"/>
    </location>
</feature>
<name>A0AAJ7RNI2_CEPCN</name>
<keyword evidence="2" id="KW-1133">Transmembrane helix</keyword>
<feature type="chain" id="PRO_5042575337" evidence="3">
    <location>
        <begin position="21"/>
        <end position="465"/>
    </location>
</feature>
<dbReference type="InterPro" id="IPR043159">
    <property type="entry name" value="Lectin_gal-bd_sf"/>
</dbReference>
<evidence type="ECO:0000256" key="3">
    <source>
        <dbReference type="SAM" id="SignalP"/>
    </source>
</evidence>
<dbReference type="Pfam" id="PF02140">
    <property type="entry name" value="SUEL_Lectin"/>
    <property type="match status" value="1"/>
</dbReference>
<evidence type="ECO:0000256" key="1">
    <source>
        <dbReference type="SAM" id="MobiDB-lite"/>
    </source>
</evidence>
<dbReference type="Gene3D" id="2.60.120.740">
    <property type="match status" value="2"/>
</dbReference>
<dbReference type="PANTHER" id="PTHR46780">
    <property type="entry name" value="PROTEIN EVA-1"/>
    <property type="match status" value="1"/>
</dbReference>
<dbReference type="AlphaFoldDB" id="A0AAJ7RNI2"/>
<dbReference type="InterPro" id="IPR000922">
    <property type="entry name" value="Lectin_gal-bd_dom"/>
</dbReference>
<feature type="compositionally biased region" description="Low complexity" evidence="1">
    <location>
        <begin position="315"/>
        <end position="328"/>
    </location>
</feature>
<feature type="region of interest" description="Disordered" evidence="1">
    <location>
        <begin position="426"/>
        <end position="465"/>
    </location>
</feature>
<keyword evidence="2" id="KW-0812">Transmembrane</keyword>
<dbReference type="RefSeq" id="XP_024944247.1">
    <property type="nucleotide sequence ID" value="XM_025088479.1"/>
</dbReference>
<feature type="transmembrane region" description="Helical" evidence="2">
    <location>
        <begin position="345"/>
        <end position="369"/>
    </location>
</feature>
<keyword evidence="2" id="KW-0472">Membrane</keyword>
<sequence>MCWKFAAICIMAHLANQVRADLDYMALLSETLETHHRLECTRYLETGSIALQCPQGTTIRITQAHYTDSPDMLSQTSCLYPVTEKHNDLMVRNCSNVVKMLEQYSLLQTVVENCQNKGQCEVTRSQILKDGSCTDYLFREGPLFIELAYKCGPFEFRSIVGCDKENITLSCNPGSRVAVYSAAYGRIKYQDFRCPQPREVPQETCIIESGTKSLQEVCHGRKSCNITVTPELFVRSKDKNPCEHDNTKPYLTVAYTCVPYGVLTDEYKLKSPLDEDENPNELQLLEEKHFDNAVFGTAFSPGPRLIVPPSATTEPSSRNPLLRPPLSNEGAAGHAPQDRDEHESMFYVLAGVCSGILVALGMILAKLVFHQFQGRRNRHRELHASRTKYQDDITAIEANLDLTSTSTIQKKRNVPHVVEDTILNRRDSQYPSKPTGSPGGFHETSLACTESRSNPMRGQSFYEPA</sequence>
<gene>
    <name evidence="6" type="primary">LOC107271234</name>
</gene>
<dbReference type="KEGG" id="ccin:107271234"/>
<feature type="compositionally biased region" description="Polar residues" evidence="1">
    <location>
        <begin position="446"/>
        <end position="457"/>
    </location>
</feature>
<dbReference type="GeneID" id="107271234"/>
<accession>A0AAJ7RNI2</accession>
<dbReference type="Proteomes" id="UP000694920">
    <property type="component" value="Unplaced"/>
</dbReference>
<evidence type="ECO:0000313" key="6">
    <source>
        <dbReference type="RefSeq" id="XP_024944247.1"/>
    </source>
</evidence>
<evidence type="ECO:0000259" key="4">
    <source>
        <dbReference type="PROSITE" id="PS50228"/>
    </source>
</evidence>
<dbReference type="GO" id="GO:0030246">
    <property type="term" value="F:carbohydrate binding"/>
    <property type="evidence" value="ECO:0007669"/>
    <property type="project" value="InterPro"/>
</dbReference>
<reference evidence="6" key="1">
    <citation type="submission" date="2025-08" db="UniProtKB">
        <authorList>
            <consortium name="RefSeq"/>
        </authorList>
    </citation>
    <scope>IDENTIFICATION</scope>
</reference>
<organism evidence="5 6">
    <name type="scientific">Cephus cinctus</name>
    <name type="common">Wheat stem sawfly</name>
    <dbReference type="NCBI Taxonomy" id="211228"/>
    <lineage>
        <taxon>Eukaryota</taxon>
        <taxon>Metazoa</taxon>
        <taxon>Ecdysozoa</taxon>
        <taxon>Arthropoda</taxon>
        <taxon>Hexapoda</taxon>
        <taxon>Insecta</taxon>
        <taxon>Pterygota</taxon>
        <taxon>Neoptera</taxon>
        <taxon>Endopterygota</taxon>
        <taxon>Hymenoptera</taxon>
        <taxon>Cephoidea</taxon>
        <taxon>Cephidae</taxon>
        <taxon>Cephus</taxon>
    </lineage>
</organism>
<protein>
    <submittedName>
        <fullName evidence="6">Protein eva-1 homolog C isoform X1</fullName>
    </submittedName>
</protein>
<feature type="signal peptide" evidence="3">
    <location>
        <begin position="1"/>
        <end position="20"/>
    </location>
</feature>
<feature type="region of interest" description="Disordered" evidence="1">
    <location>
        <begin position="305"/>
        <end position="338"/>
    </location>
</feature>